<protein>
    <submittedName>
        <fullName evidence="2">Uncharacterized protein</fullName>
    </submittedName>
</protein>
<feature type="non-terminal residue" evidence="2">
    <location>
        <position position="1"/>
    </location>
</feature>
<reference evidence="2" key="1">
    <citation type="journal article" date="2019" name="Sci. Rep.">
        <title>Draft genome of Tanacetum cinerariifolium, the natural source of mosquito coil.</title>
        <authorList>
            <person name="Yamashiro T."/>
            <person name="Shiraishi A."/>
            <person name="Satake H."/>
            <person name="Nakayama K."/>
        </authorList>
    </citation>
    <scope>NUCLEOTIDE SEQUENCE</scope>
</reference>
<dbReference type="EMBL" id="BKCJ011882823">
    <property type="protein sequence ID" value="GFD60808.1"/>
    <property type="molecule type" value="Genomic_DNA"/>
</dbReference>
<organism evidence="2">
    <name type="scientific">Tanacetum cinerariifolium</name>
    <name type="common">Dalmatian daisy</name>
    <name type="synonym">Chrysanthemum cinerariifolium</name>
    <dbReference type="NCBI Taxonomy" id="118510"/>
    <lineage>
        <taxon>Eukaryota</taxon>
        <taxon>Viridiplantae</taxon>
        <taxon>Streptophyta</taxon>
        <taxon>Embryophyta</taxon>
        <taxon>Tracheophyta</taxon>
        <taxon>Spermatophyta</taxon>
        <taxon>Magnoliopsida</taxon>
        <taxon>eudicotyledons</taxon>
        <taxon>Gunneridae</taxon>
        <taxon>Pentapetalae</taxon>
        <taxon>asterids</taxon>
        <taxon>campanulids</taxon>
        <taxon>Asterales</taxon>
        <taxon>Asteraceae</taxon>
        <taxon>Asteroideae</taxon>
        <taxon>Anthemideae</taxon>
        <taxon>Anthemidinae</taxon>
        <taxon>Tanacetum</taxon>
    </lineage>
</organism>
<feature type="region of interest" description="Disordered" evidence="1">
    <location>
        <begin position="45"/>
        <end position="80"/>
    </location>
</feature>
<comment type="caution">
    <text evidence="2">The sequence shown here is derived from an EMBL/GenBank/DDBJ whole genome shotgun (WGS) entry which is preliminary data.</text>
</comment>
<proteinExistence type="predicted"/>
<evidence type="ECO:0000256" key="1">
    <source>
        <dbReference type="SAM" id="MobiDB-lite"/>
    </source>
</evidence>
<gene>
    <name evidence="2" type="ORF">Tci_932777</name>
</gene>
<name>A0A699XS55_TANCI</name>
<feature type="compositionally biased region" description="Gly residues" evidence="1">
    <location>
        <begin position="71"/>
        <end position="80"/>
    </location>
</feature>
<accession>A0A699XS55</accession>
<evidence type="ECO:0000313" key="2">
    <source>
        <dbReference type="EMBL" id="GFD60808.1"/>
    </source>
</evidence>
<feature type="non-terminal residue" evidence="2">
    <location>
        <position position="80"/>
    </location>
</feature>
<dbReference type="AlphaFoldDB" id="A0A699XS55"/>
<sequence length="80" mass="8820">AAVRHERQRHVCAEQRGHRLSQYRVCAGGHAGGPHRCLARRDSVQPAAAGRRRPVVRQSGDSVVARQPGVRGRGTGLWHR</sequence>